<dbReference type="PROSITE" id="PS51318">
    <property type="entry name" value="TAT"/>
    <property type="match status" value="1"/>
</dbReference>
<reference evidence="10 11" key="1">
    <citation type="submission" date="2017-06" db="EMBL/GenBank/DDBJ databases">
        <authorList>
            <person name="Kim H.J."/>
            <person name="Triplett B.A."/>
        </authorList>
    </citation>
    <scope>NUCLEOTIDE SEQUENCE [LARGE SCALE GENOMIC DNA]</scope>
    <source>
        <strain evidence="10 11">DSM 43151</strain>
    </source>
</reference>
<evidence type="ECO:0000256" key="4">
    <source>
        <dbReference type="ARBA" id="ARBA00022723"/>
    </source>
</evidence>
<evidence type="ECO:0000256" key="5">
    <source>
        <dbReference type="ARBA" id="ARBA00022729"/>
    </source>
</evidence>
<comment type="similarity">
    <text evidence="8">Belongs to the DyP-type peroxidase family.</text>
</comment>
<dbReference type="InterPro" id="IPR006314">
    <property type="entry name" value="Dyp_peroxidase"/>
</dbReference>
<dbReference type="GO" id="GO:0004601">
    <property type="term" value="F:peroxidase activity"/>
    <property type="evidence" value="ECO:0007669"/>
    <property type="project" value="UniProtKB-KW"/>
</dbReference>
<dbReference type="PANTHER" id="PTHR30521">
    <property type="entry name" value="DEFERROCHELATASE/PEROXIDASE"/>
    <property type="match status" value="1"/>
</dbReference>
<evidence type="ECO:0000259" key="9">
    <source>
        <dbReference type="Pfam" id="PF20628"/>
    </source>
</evidence>
<keyword evidence="3" id="KW-0349">Heme</keyword>
<keyword evidence="2 10" id="KW-0575">Peroxidase</keyword>
<proteinExistence type="inferred from homology"/>
<evidence type="ECO:0000256" key="6">
    <source>
        <dbReference type="ARBA" id="ARBA00023002"/>
    </source>
</evidence>
<protein>
    <submittedName>
        <fullName evidence="10">Dyp-type peroxidase family</fullName>
    </submittedName>
</protein>
<dbReference type="InterPro" id="IPR006311">
    <property type="entry name" value="TAT_signal"/>
</dbReference>
<dbReference type="OrthoDB" id="236246at2"/>
<dbReference type="EMBL" id="FZNR01000012">
    <property type="protein sequence ID" value="SNS26295.1"/>
    <property type="molecule type" value="Genomic_DNA"/>
</dbReference>
<dbReference type="GO" id="GO:0005829">
    <property type="term" value="C:cytosol"/>
    <property type="evidence" value="ECO:0007669"/>
    <property type="project" value="TreeGrafter"/>
</dbReference>
<feature type="domain" description="Dyp-type peroxidase C-terminal" evidence="9">
    <location>
        <begin position="301"/>
        <end position="455"/>
    </location>
</feature>
<dbReference type="AlphaFoldDB" id="A0A239D1J0"/>
<name>A0A239D1J0_9ACTN</name>
<evidence type="ECO:0000256" key="2">
    <source>
        <dbReference type="ARBA" id="ARBA00022559"/>
    </source>
</evidence>
<keyword evidence="4" id="KW-0479">Metal-binding</keyword>
<evidence type="ECO:0000256" key="1">
    <source>
        <dbReference type="ARBA" id="ARBA00001970"/>
    </source>
</evidence>
<dbReference type="PANTHER" id="PTHR30521:SF4">
    <property type="entry name" value="DEFERROCHELATASE"/>
    <property type="match status" value="1"/>
</dbReference>
<dbReference type="SUPFAM" id="SSF54909">
    <property type="entry name" value="Dimeric alpha+beta barrel"/>
    <property type="match status" value="1"/>
</dbReference>
<sequence length="519" mass="55392">MTERRRELAEQVANDHARGALSRREAIRRLGVLGIGGAAATGLADVLRPAPAVAAAPAPGLHDEREIQGNILQAFGGQYQAFVFVTFGNKRTEARAWLAGAAGRVDTTGDVMAARTGSGIAAGTSLMGLGLTATGLVTLHPEVAAELARFEAFWLGPLGNRLDDAGRLTTTPTLLGDVGASHPAKWLIGGPGRPPVDALLTLAAEDEATLRRRVAQERQAVTQAGLAVLSVDGEDQQWGVTLRNTDGKRTEHFGFVDGLTQPGVRGVHGATDTTAIAAGEFLLGFAGERRPMALGQRPSAADWMWGGSFQVFRRLRQDVAGWWAKMDQLSGADGTPEEVAARAMGRKLDGTPLASGGEGFTFEDDPHGRKTPLYAHIRKMNPRHDEVFRDRSHRILRRGIPYGPAMDRGRPDDADRGMLFNAYMAGIEDQFEFLQRRWANDPKVTSETLSKFGKKGATSDGFDPVIGDGPDVAAKRLGKDAVKGVPPLAFGGFVTTTGSVYAFTPTRAALRLLSTDSSL</sequence>
<dbReference type="GO" id="GO:0046872">
    <property type="term" value="F:metal ion binding"/>
    <property type="evidence" value="ECO:0007669"/>
    <property type="project" value="UniProtKB-KW"/>
</dbReference>
<dbReference type="PROSITE" id="PS51404">
    <property type="entry name" value="DYP_PEROXIDASE"/>
    <property type="match status" value="1"/>
</dbReference>
<evidence type="ECO:0000256" key="8">
    <source>
        <dbReference type="ARBA" id="ARBA00025737"/>
    </source>
</evidence>
<gene>
    <name evidence="10" type="ORF">SAMN06264365_112217</name>
</gene>
<dbReference type="InterPro" id="IPR048328">
    <property type="entry name" value="Dyp_perox_C"/>
</dbReference>
<dbReference type="GO" id="GO:0020037">
    <property type="term" value="F:heme binding"/>
    <property type="evidence" value="ECO:0007669"/>
    <property type="project" value="InterPro"/>
</dbReference>
<evidence type="ECO:0000313" key="11">
    <source>
        <dbReference type="Proteomes" id="UP000198415"/>
    </source>
</evidence>
<dbReference type="InterPro" id="IPR011008">
    <property type="entry name" value="Dimeric_a/b-barrel"/>
</dbReference>
<evidence type="ECO:0000256" key="3">
    <source>
        <dbReference type="ARBA" id="ARBA00022617"/>
    </source>
</evidence>
<dbReference type="Proteomes" id="UP000198415">
    <property type="component" value="Unassembled WGS sequence"/>
</dbReference>
<organism evidence="10 11">
    <name type="scientific">Actinoplanes regularis</name>
    <dbReference type="NCBI Taxonomy" id="52697"/>
    <lineage>
        <taxon>Bacteria</taxon>
        <taxon>Bacillati</taxon>
        <taxon>Actinomycetota</taxon>
        <taxon>Actinomycetes</taxon>
        <taxon>Micromonosporales</taxon>
        <taxon>Micromonosporaceae</taxon>
        <taxon>Actinoplanes</taxon>
    </lineage>
</organism>
<comment type="cofactor">
    <cofactor evidence="1">
        <name>heme b</name>
        <dbReference type="ChEBI" id="CHEBI:60344"/>
    </cofactor>
</comment>
<keyword evidence="5" id="KW-0732">Signal</keyword>
<dbReference type="Pfam" id="PF20628">
    <property type="entry name" value="Dyp_perox_C"/>
    <property type="match status" value="1"/>
</dbReference>
<evidence type="ECO:0000313" key="10">
    <source>
        <dbReference type="EMBL" id="SNS26295.1"/>
    </source>
</evidence>
<keyword evidence="6" id="KW-0560">Oxidoreductase</keyword>
<accession>A0A239D1J0</accession>
<dbReference type="RefSeq" id="WP_143232625.1">
    <property type="nucleotide sequence ID" value="NZ_BOMU01000063.1"/>
</dbReference>
<evidence type="ECO:0000256" key="7">
    <source>
        <dbReference type="ARBA" id="ARBA00023004"/>
    </source>
</evidence>
<keyword evidence="11" id="KW-1185">Reference proteome</keyword>
<keyword evidence="7" id="KW-0408">Iron</keyword>